<dbReference type="PANTHER" id="PTHR34598:SF3">
    <property type="entry name" value="OXIDOREDUCTASE AN1597"/>
    <property type="match status" value="1"/>
</dbReference>
<dbReference type="EMBL" id="LUKN01000947">
    <property type="protein sequence ID" value="OAR01876.1"/>
    <property type="molecule type" value="Genomic_DNA"/>
</dbReference>
<keyword evidence="4" id="KW-1185">Reference proteome</keyword>
<reference evidence="3 4" key="1">
    <citation type="submission" date="2016-03" db="EMBL/GenBank/DDBJ databases">
        <title>Fine-scale spatial genetic structure of a fungal parasite of coffee scale insects.</title>
        <authorList>
            <person name="Jackson D."/>
            <person name="Zemenick K.A."/>
            <person name="Malloure B."/>
            <person name="Quandt C.A."/>
            <person name="James T.Y."/>
        </authorList>
    </citation>
    <scope>NUCLEOTIDE SEQUENCE [LARGE SCALE GENOMIC DNA]</scope>
    <source>
        <strain evidence="3 4">UM487</strain>
    </source>
</reference>
<feature type="non-terminal residue" evidence="3">
    <location>
        <position position="151"/>
    </location>
</feature>
<name>A0A179IGV8_CORDF</name>
<protein>
    <submittedName>
        <fullName evidence="3">Uncharacterized protein</fullName>
    </submittedName>
</protein>
<comment type="caution">
    <text evidence="3">The sequence shown here is derived from an EMBL/GenBank/DDBJ whole genome shotgun (WGS) entry which is preliminary data.</text>
</comment>
<dbReference type="Proteomes" id="UP000243081">
    <property type="component" value="Unassembled WGS sequence"/>
</dbReference>
<evidence type="ECO:0000313" key="3">
    <source>
        <dbReference type="EMBL" id="OAR01876.1"/>
    </source>
</evidence>
<dbReference type="InterPro" id="IPR044053">
    <property type="entry name" value="AsaB-like"/>
</dbReference>
<proteinExistence type="inferred from homology"/>
<feature type="region of interest" description="Disordered" evidence="2">
    <location>
        <begin position="42"/>
        <end position="62"/>
    </location>
</feature>
<accession>A0A179IGV8</accession>
<evidence type="ECO:0000256" key="2">
    <source>
        <dbReference type="SAM" id="MobiDB-lite"/>
    </source>
</evidence>
<dbReference type="OrthoDB" id="412788at2759"/>
<sequence>MAAAAVQSAPIFDGQPRVQLEQHEEHRVPKHDVTACLNFYQPNADGSPPPPTYVDRPETYQQQRDTHQIIVKDIAGDEDQYSLDRNGFQVYQRAAAERDFTDEEQIKSGYYAETEQLLKDVTGADRIFIFDHTIRRAPAGSTGDRLNRAPV</sequence>
<comment type="similarity">
    <text evidence="1">Belongs to the asaB hydroxylase/desaturase family.</text>
</comment>
<dbReference type="PANTHER" id="PTHR34598">
    <property type="entry name" value="BLL6449 PROTEIN"/>
    <property type="match status" value="1"/>
</dbReference>
<organism evidence="3 4">
    <name type="scientific">Cordyceps confragosa</name>
    <name type="common">Lecanicillium lecanii</name>
    <dbReference type="NCBI Taxonomy" id="2714763"/>
    <lineage>
        <taxon>Eukaryota</taxon>
        <taxon>Fungi</taxon>
        <taxon>Dikarya</taxon>
        <taxon>Ascomycota</taxon>
        <taxon>Pezizomycotina</taxon>
        <taxon>Sordariomycetes</taxon>
        <taxon>Hypocreomycetidae</taxon>
        <taxon>Hypocreales</taxon>
        <taxon>Cordycipitaceae</taxon>
        <taxon>Akanthomyces</taxon>
    </lineage>
</organism>
<evidence type="ECO:0000313" key="4">
    <source>
        <dbReference type="Proteomes" id="UP000243081"/>
    </source>
</evidence>
<dbReference type="GO" id="GO:0016491">
    <property type="term" value="F:oxidoreductase activity"/>
    <property type="evidence" value="ECO:0007669"/>
    <property type="project" value="InterPro"/>
</dbReference>
<gene>
    <name evidence="3" type="ORF">LLEC1_05822</name>
</gene>
<dbReference type="AlphaFoldDB" id="A0A179IGV8"/>
<evidence type="ECO:0000256" key="1">
    <source>
        <dbReference type="ARBA" id="ARBA00023604"/>
    </source>
</evidence>